<evidence type="ECO:0000256" key="17">
    <source>
        <dbReference type="SAM" id="Phobius"/>
    </source>
</evidence>
<dbReference type="EMBL" id="JAXUIC010000011">
    <property type="protein sequence ID" value="KAK4563643.1"/>
    <property type="molecule type" value="Genomic_DNA"/>
</dbReference>
<comment type="subcellular location">
    <subcellularLocation>
        <location evidence="1">Cell membrane</location>
    </subcellularLocation>
    <subcellularLocation>
        <location evidence="2">Membrane</location>
        <topology evidence="2">Single-pass type I membrane protein</topology>
    </subcellularLocation>
</comment>
<sequence length="942" mass="104062">MLSNQFFQLRLVLLLLFLSFLSLISFSKSSELNSLLQFKSAVQNPDTNHVFSSWTQANSLCNFTGIACNSNGLVREINLPKQNLHGILPFDAICSLQSLEKLSLASNFLYGTITDDLKNCTSLQHLDMGWNKFSGKVPELSPLGKLEFLNLNNSGFSGPFPWRSLENLTSLTFLSLGDNFFERSTFPVEVFKLEKLYWLYLSNCSLTGQIPEGLGNLTRLINLELSCNQFTGEIPADIGKLKNLRQLELYSNSLTGKLPVGFGNLTSLANLDMSRNKLQGTISEVRFLTNLVSLHLYENQFTGEVPEELGEFKKLSNFSVYRNKFTGPLPQKLGSLGDFLYIDVAENFLTGPIPPDMCKNGMMIVLIVLQNRFTGGIPERYANCLSLTRVRVNNNSLSGVVPAGIWGLPNLSIFDLSMNQFEGPVASNVGNAKSLTQLFLNNNHFSGELPLAISEASSLVSIKLSSNQFSGQIPETIGGLKTLSNIYLDENMFSGYIPDSLGSCVSLSQINLSGNKLSGNIPASLEHLPTLNSLNLSNNELSGQIPTSLSSLRLSHLDLSNNQLIGQIPNFFSIQAFSTSFNGNPGLCSQNLKHFQPCSSGSSTRSQLGTLLSCLIAGAVILLLVLAYCLCVKLRHNNLDSPLKPNSWDMKPYHILTFTEKEILDGIKNDNQIGKGGSGNVYRVELTDGKELAVKHILISDSGEYEAEVATLSSVRHVNVVKLYCSITSEDSSLLVYEYLPNGSLWDRLHNSSGKMEMGWEVRYEIALGAARGLEYLHHGCDRPVIHRDVKSSNILLDGDWKPRIADFGLAKIVQANGGDWTHAIAGTLGYMAPEYAYTYKVNEKSDVYSFGVVLLELVMGKRPIELEFGENKDIVCWVRSKISNKESVLDLVDSTISEALKEDAMKVMRIAIQCTSKLPRLRPSMRMVVQMLKEAEPCKLT</sequence>
<evidence type="ECO:0000313" key="20">
    <source>
        <dbReference type="EMBL" id="KAK4563643.1"/>
    </source>
</evidence>
<reference evidence="20 21" key="1">
    <citation type="journal article" date="2023" name="G3 (Bethesda)">
        <title>A haplotype-resolved chromosome-scale genome for Quercus rubra L. provides insights into the genetics of adaptive traits for red oak species.</title>
        <authorList>
            <person name="Kapoor B."/>
            <person name="Jenkins J."/>
            <person name="Schmutz J."/>
            <person name="Zhebentyayeva T."/>
            <person name="Kuelheim C."/>
            <person name="Coggeshall M."/>
            <person name="Heim C."/>
            <person name="Lasky J.R."/>
            <person name="Leites L."/>
            <person name="Islam-Faridi N."/>
            <person name="Romero-Severson J."/>
            <person name="DeLeo V.L."/>
            <person name="Lucas S.M."/>
            <person name="Lazic D."/>
            <person name="Gailing O."/>
            <person name="Carlson J."/>
            <person name="Staton M."/>
        </authorList>
    </citation>
    <scope>NUCLEOTIDE SEQUENCE [LARGE SCALE GENOMIC DNA]</scope>
    <source>
        <strain evidence="20">Pseudo-F2</strain>
    </source>
</reference>
<dbReference type="InterPro" id="IPR013210">
    <property type="entry name" value="LRR_N_plant-typ"/>
</dbReference>
<keyword evidence="11 16" id="KW-0067">ATP-binding</keyword>
<keyword evidence="12 17" id="KW-1133">Transmembrane helix</keyword>
<evidence type="ECO:0000259" key="19">
    <source>
        <dbReference type="PROSITE" id="PS50011"/>
    </source>
</evidence>
<dbReference type="PROSITE" id="PS00107">
    <property type="entry name" value="PROTEIN_KINASE_ATP"/>
    <property type="match status" value="1"/>
</dbReference>
<keyword evidence="13 17" id="KW-0472">Membrane</keyword>
<dbReference type="Gene3D" id="3.80.10.10">
    <property type="entry name" value="Ribonuclease Inhibitor"/>
    <property type="match status" value="4"/>
</dbReference>
<dbReference type="InterPro" id="IPR032675">
    <property type="entry name" value="LRR_dom_sf"/>
</dbReference>
<dbReference type="Pfam" id="PF08263">
    <property type="entry name" value="LRRNT_2"/>
    <property type="match status" value="1"/>
</dbReference>
<protein>
    <recommendedName>
        <fullName evidence="19">Protein kinase domain-containing protein</fullName>
    </recommendedName>
</protein>
<dbReference type="PROSITE" id="PS00108">
    <property type="entry name" value="PROTEIN_KINASE_ST"/>
    <property type="match status" value="1"/>
</dbReference>
<dbReference type="CDD" id="cd14066">
    <property type="entry name" value="STKc_IRAK"/>
    <property type="match status" value="1"/>
</dbReference>
<evidence type="ECO:0000256" key="16">
    <source>
        <dbReference type="PROSITE-ProRule" id="PRU10141"/>
    </source>
</evidence>
<evidence type="ECO:0000256" key="1">
    <source>
        <dbReference type="ARBA" id="ARBA00004236"/>
    </source>
</evidence>
<dbReference type="InterPro" id="IPR051716">
    <property type="entry name" value="Plant_RL_S/T_kinase"/>
</dbReference>
<dbReference type="AlphaFoldDB" id="A0AAN7I855"/>
<evidence type="ECO:0000256" key="6">
    <source>
        <dbReference type="ARBA" id="ARBA00022692"/>
    </source>
</evidence>
<dbReference type="PRINTS" id="PR00019">
    <property type="entry name" value="LEURICHRPT"/>
</dbReference>
<keyword evidence="4" id="KW-0433">Leucine-rich repeat</keyword>
<dbReference type="GO" id="GO:0006952">
    <property type="term" value="P:defense response"/>
    <property type="evidence" value="ECO:0007669"/>
    <property type="project" value="UniProtKB-ARBA"/>
</dbReference>
<dbReference type="Proteomes" id="UP001324115">
    <property type="component" value="Unassembled WGS sequence"/>
</dbReference>
<dbReference type="FunFam" id="3.80.10.10:FF:000234">
    <property type="entry name" value="Probable inactive receptor kinase RLK902"/>
    <property type="match status" value="1"/>
</dbReference>
<evidence type="ECO:0000256" key="5">
    <source>
        <dbReference type="ARBA" id="ARBA00022679"/>
    </source>
</evidence>
<keyword evidence="6 17" id="KW-0812">Transmembrane</keyword>
<feature type="chain" id="PRO_5042810181" description="Protein kinase domain-containing protein" evidence="18">
    <location>
        <begin position="30"/>
        <end position="942"/>
    </location>
</feature>
<comment type="caution">
    <text evidence="20">The sequence shown here is derived from an EMBL/GenBank/DDBJ whole genome shotgun (WGS) entry which is preliminary data.</text>
</comment>
<keyword evidence="5" id="KW-0808">Transferase</keyword>
<dbReference type="InterPro" id="IPR003591">
    <property type="entry name" value="Leu-rich_rpt_typical-subtyp"/>
</dbReference>
<dbReference type="SUPFAM" id="SSF52058">
    <property type="entry name" value="L domain-like"/>
    <property type="match status" value="2"/>
</dbReference>
<dbReference type="Pfam" id="PF00560">
    <property type="entry name" value="LRR_1"/>
    <property type="match status" value="5"/>
</dbReference>
<dbReference type="Pfam" id="PF00069">
    <property type="entry name" value="Pkinase"/>
    <property type="match status" value="1"/>
</dbReference>
<evidence type="ECO:0000256" key="4">
    <source>
        <dbReference type="ARBA" id="ARBA00022614"/>
    </source>
</evidence>
<dbReference type="FunFam" id="1.10.510.10:FF:000365">
    <property type="entry name" value="Leucine-rich repeat receptor-like serine/threonine-protein kinase At1g17230"/>
    <property type="match status" value="1"/>
</dbReference>
<keyword evidence="15" id="KW-0325">Glycoprotein</keyword>
<dbReference type="SMART" id="SM00369">
    <property type="entry name" value="LRR_TYP"/>
    <property type="match status" value="5"/>
</dbReference>
<dbReference type="InterPro" id="IPR000719">
    <property type="entry name" value="Prot_kinase_dom"/>
</dbReference>
<keyword evidence="21" id="KW-1185">Reference proteome</keyword>
<evidence type="ECO:0000313" key="21">
    <source>
        <dbReference type="Proteomes" id="UP001324115"/>
    </source>
</evidence>
<dbReference type="InterPro" id="IPR011009">
    <property type="entry name" value="Kinase-like_dom_sf"/>
</dbReference>
<dbReference type="PANTHER" id="PTHR48053:SF109">
    <property type="entry name" value="PROTEIN KINASE DOMAIN-CONTAINING PROTEIN"/>
    <property type="match status" value="1"/>
</dbReference>
<dbReference type="SUPFAM" id="SSF52047">
    <property type="entry name" value="RNI-like"/>
    <property type="match status" value="1"/>
</dbReference>
<feature type="transmembrane region" description="Helical" evidence="17">
    <location>
        <begin position="608"/>
        <end position="631"/>
    </location>
</feature>
<dbReference type="SMART" id="SM00220">
    <property type="entry name" value="S_TKc"/>
    <property type="match status" value="1"/>
</dbReference>
<evidence type="ECO:0000256" key="3">
    <source>
        <dbReference type="ARBA" id="ARBA00008684"/>
    </source>
</evidence>
<dbReference type="FunFam" id="3.80.10.10:FF:000233">
    <property type="entry name" value="Leucine-rich repeat receptor-like protein kinase TDR"/>
    <property type="match status" value="1"/>
</dbReference>
<dbReference type="Gene3D" id="1.10.510.10">
    <property type="entry name" value="Transferase(Phosphotransferase) domain 1"/>
    <property type="match status" value="1"/>
</dbReference>
<keyword evidence="7 18" id="KW-0732">Signal</keyword>
<evidence type="ECO:0000256" key="10">
    <source>
        <dbReference type="ARBA" id="ARBA00022777"/>
    </source>
</evidence>
<evidence type="ECO:0000256" key="7">
    <source>
        <dbReference type="ARBA" id="ARBA00022729"/>
    </source>
</evidence>
<keyword evidence="9 16" id="KW-0547">Nucleotide-binding</keyword>
<keyword evidence="14" id="KW-0675">Receptor</keyword>
<dbReference type="GO" id="GO:0051707">
    <property type="term" value="P:response to other organism"/>
    <property type="evidence" value="ECO:0007669"/>
    <property type="project" value="UniProtKB-ARBA"/>
</dbReference>
<dbReference type="PROSITE" id="PS50011">
    <property type="entry name" value="PROTEIN_KINASE_DOM"/>
    <property type="match status" value="1"/>
</dbReference>
<keyword evidence="10" id="KW-0418">Kinase</keyword>
<evidence type="ECO:0000256" key="11">
    <source>
        <dbReference type="ARBA" id="ARBA00022840"/>
    </source>
</evidence>
<dbReference type="PANTHER" id="PTHR48053">
    <property type="entry name" value="LEUCINE RICH REPEAT FAMILY PROTEIN, EXPRESSED"/>
    <property type="match status" value="1"/>
</dbReference>
<dbReference type="InterPro" id="IPR008271">
    <property type="entry name" value="Ser/Thr_kinase_AS"/>
</dbReference>
<feature type="binding site" evidence="16">
    <location>
        <position position="695"/>
    </location>
    <ligand>
        <name>ATP</name>
        <dbReference type="ChEBI" id="CHEBI:30616"/>
    </ligand>
</feature>
<comment type="similarity">
    <text evidence="3">Belongs to the protein kinase superfamily. Ser/Thr protein kinase family.</text>
</comment>
<accession>A0AAN7I855</accession>
<dbReference type="SUPFAM" id="SSF56112">
    <property type="entry name" value="Protein kinase-like (PK-like)"/>
    <property type="match status" value="1"/>
</dbReference>
<dbReference type="InterPro" id="IPR001611">
    <property type="entry name" value="Leu-rich_rpt"/>
</dbReference>
<evidence type="ECO:0000256" key="12">
    <source>
        <dbReference type="ARBA" id="ARBA00022989"/>
    </source>
</evidence>
<proteinExistence type="inferred from homology"/>
<evidence type="ECO:0000256" key="18">
    <source>
        <dbReference type="SAM" id="SignalP"/>
    </source>
</evidence>
<dbReference type="PROSITE" id="PS51450">
    <property type="entry name" value="LRR"/>
    <property type="match status" value="1"/>
</dbReference>
<evidence type="ECO:0000256" key="15">
    <source>
        <dbReference type="ARBA" id="ARBA00023180"/>
    </source>
</evidence>
<gene>
    <name evidence="20" type="ORF">RGQ29_005977</name>
</gene>
<dbReference type="GO" id="GO:0005524">
    <property type="term" value="F:ATP binding"/>
    <property type="evidence" value="ECO:0007669"/>
    <property type="project" value="UniProtKB-UniRule"/>
</dbReference>
<dbReference type="FunFam" id="3.80.10.10:FF:000453">
    <property type="entry name" value="Leucine-rich receptor-like protein kinase family protein"/>
    <property type="match status" value="1"/>
</dbReference>
<evidence type="ECO:0000256" key="14">
    <source>
        <dbReference type="ARBA" id="ARBA00023170"/>
    </source>
</evidence>
<keyword evidence="8" id="KW-0677">Repeat</keyword>
<name>A0AAN7I855_QUERU</name>
<evidence type="ECO:0000256" key="8">
    <source>
        <dbReference type="ARBA" id="ARBA00022737"/>
    </source>
</evidence>
<dbReference type="GO" id="GO:0005886">
    <property type="term" value="C:plasma membrane"/>
    <property type="evidence" value="ECO:0007669"/>
    <property type="project" value="UniProtKB-SubCell"/>
</dbReference>
<organism evidence="20 21">
    <name type="scientific">Quercus rubra</name>
    <name type="common">Northern red oak</name>
    <name type="synonym">Quercus borealis</name>
    <dbReference type="NCBI Taxonomy" id="3512"/>
    <lineage>
        <taxon>Eukaryota</taxon>
        <taxon>Viridiplantae</taxon>
        <taxon>Streptophyta</taxon>
        <taxon>Embryophyta</taxon>
        <taxon>Tracheophyta</taxon>
        <taxon>Spermatophyta</taxon>
        <taxon>Magnoliopsida</taxon>
        <taxon>eudicotyledons</taxon>
        <taxon>Gunneridae</taxon>
        <taxon>Pentapetalae</taxon>
        <taxon>rosids</taxon>
        <taxon>fabids</taxon>
        <taxon>Fagales</taxon>
        <taxon>Fagaceae</taxon>
        <taxon>Quercus</taxon>
    </lineage>
</organism>
<dbReference type="Pfam" id="PF13855">
    <property type="entry name" value="LRR_8"/>
    <property type="match status" value="2"/>
</dbReference>
<evidence type="ECO:0000256" key="2">
    <source>
        <dbReference type="ARBA" id="ARBA00004479"/>
    </source>
</evidence>
<dbReference type="Gene3D" id="3.30.200.20">
    <property type="entry name" value="Phosphorylase Kinase, domain 1"/>
    <property type="match status" value="1"/>
</dbReference>
<evidence type="ECO:0000256" key="13">
    <source>
        <dbReference type="ARBA" id="ARBA00023136"/>
    </source>
</evidence>
<feature type="domain" description="Protein kinase" evidence="19">
    <location>
        <begin position="667"/>
        <end position="940"/>
    </location>
</feature>
<dbReference type="InterPro" id="IPR017441">
    <property type="entry name" value="Protein_kinase_ATP_BS"/>
</dbReference>
<dbReference type="GO" id="GO:0009791">
    <property type="term" value="P:post-embryonic development"/>
    <property type="evidence" value="ECO:0007669"/>
    <property type="project" value="UniProtKB-ARBA"/>
</dbReference>
<feature type="signal peptide" evidence="18">
    <location>
        <begin position="1"/>
        <end position="29"/>
    </location>
</feature>
<evidence type="ECO:0000256" key="9">
    <source>
        <dbReference type="ARBA" id="ARBA00022741"/>
    </source>
</evidence>
<dbReference type="GO" id="GO:0004672">
    <property type="term" value="F:protein kinase activity"/>
    <property type="evidence" value="ECO:0007669"/>
    <property type="project" value="InterPro"/>
</dbReference>